<keyword evidence="1" id="KW-0812">Transmembrane</keyword>
<evidence type="ECO:0000313" key="3">
    <source>
        <dbReference type="Proteomes" id="UP000314294"/>
    </source>
</evidence>
<evidence type="ECO:0000313" key="2">
    <source>
        <dbReference type="EMBL" id="TNN44001.1"/>
    </source>
</evidence>
<dbReference type="Proteomes" id="UP000314294">
    <property type="component" value="Unassembled WGS sequence"/>
</dbReference>
<comment type="caution">
    <text evidence="2">The sequence shown here is derived from an EMBL/GenBank/DDBJ whole genome shotgun (WGS) entry which is preliminary data.</text>
</comment>
<keyword evidence="1" id="KW-1133">Transmembrane helix</keyword>
<dbReference type="EMBL" id="SRLO01000931">
    <property type="protein sequence ID" value="TNN44001.1"/>
    <property type="molecule type" value="Genomic_DNA"/>
</dbReference>
<keyword evidence="3" id="KW-1185">Reference proteome</keyword>
<dbReference type="AlphaFoldDB" id="A0A4Z2FSL9"/>
<organism evidence="2 3">
    <name type="scientific">Liparis tanakae</name>
    <name type="common">Tanaka's snailfish</name>
    <dbReference type="NCBI Taxonomy" id="230148"/>
    <lineage>
        <taxon>Eukaryota</taxon>
        <taxon>Metazoa</taxon>
        <taxon>Chordata</taxon>
        <taxon>Craniata</taxon>
        <taxon>Vertebrata</taxon>
        <taxon>Euteleostomi</taxon>
        <taxon>Actinopterygii</taxon>
        <taxon>Neopterygii</taxon>
        <taxon>Teleostei</taxon>
        <taxon>Neoteleostei</taxon>
        <taxon>Acanthomorphata</taxon>
        <taxon>Eupercaria</taxon>
        <taxon>Perciformes</taxon>
        <taxon>Cottioidei</taxon>
        <taxon>Cottales</taxon>
        <taxon>Liparidae</taxon>
        <taxon>Liparis</taxon>
    </lineage>
</organism>
<gene>
    <name evidence="2" type="ORF">EYF80_045809</name>
</gene>
<name>A0A4Z2FSL9_9TELE</name>
<accession>A0A4Z2FSL9</accession>
<proteinExistence type="predicted"/>
<protein>
    <submittedName>
        <fullName evidence="2">Uncharacterized protein</fullName>
    </submittedName>
</protein>
<evidence type="ECO:0000256" key="1">
    <source>
        <dbReference type="SAM" id="Phobius"/>
    </source>
</evidence>
<keyword evidence="1" id="KW-0472">Membrane</keyword>
<feature type="transmembrane region" description="Helical" evidence="1">
    <location>
        <begin position="69"/>
        <end position="98"/>
    </location>
</feature>
<reference evidence="2 3" key="1">
    <citation type="submission" date="2019-03" db="EMBL/GenBank/DDBJ databases">
        <title>First draft genome of Liparis tanakae, snailfish: a comprehensive survey of snailfish specific genes.</title>
        <authorList>
            <person name="Kim W."/>
            <person name="Song I."/>
            <person name="Jeong J.-H."/>
            <person name="Kim D."/>
            <person name="Kim S."/>
            <person name="Ryu S."/>
            <person name="Song J.Y."/>
            <person name="Lee S.K."/>
        </authorList>
    </citation>
    <scope>NUCLEOTIDE SEQUENCE [LARGE SCALE GENOMIC DNA]</scope>
    <source>
        <tissue evidence="2">Muscle</tissue>
    </source>
</reference>
<sequence length="117" mass="13123">MTLAGNLGRRTFDSLKFRKAGRIRRPRAALWAQHCNIGICELNIAHTQAHHLTLLLIHLSVSDLRVLDFWWAITIIIILIIPITIIIIILIIIIIFGTDLQPSARERRAAAAAGEAM</sequence>